<dbReference type="EMBL" id="QXEV01000004">
    <property type="protein sequence ID" value="RIA78039.1"/>
    <property type="molecule type" value="Genomic_DNA"/>
</dbReference>
<name>A0A397S034_9MOLU</name>
<dbReference type="InParanoid" id="A0A397S034"/>
<evidence type="ECO:0000256" key="2">
    <source>
        <dbReference type="ARBA" id="ARBA00007069"/>
    </source>
</evidence>
<evidence type="ECO:0000313" key="10">
    <source>
        <dbReference type="EMBL" id="RIA78039.1"/>
    </source>
</evidence>
<keyword evidence="3 8" id="KW-0813">Transport</keyword>
<dbReference type="PANTHER" id="PTHR42929:SF1">
    <property type="entry name" value="INNER MEMBRANE ABC TRANSPORTER PERMEASE PROTEIN YDCU-RELATED"/>
    <property type="match status" value="1"/>
</dbReference>
<feature type="transmembrane region" description="Helical" evidence="8">
    <location>
        <begin position="256"/>
        <end position="278"/>
    </location>
</feature>
<sequence>MQKANQKRVIPAHQVSHRLDRMAKPYLYWLYAFAVVPMIVMFLLMFVHSEGIRFEGMSFSVSNFAIITENSTIVAFWNSIKFAVLTTALCAFFGYLVAYCLYQSKLKNKYMILLLLILPSWTNILLRINALASVFKPNNILQDIFNLPAVGEGIIGTDWAVLLGMVFTYLPFMIMPIYTSLEKIDPLLHEAALDLGMTDFKKFWKVTFPLSSKGIVSGSIMVLLPCMSGFAIPQILGDGNILLIGNIIEQSFKNMSYNQGSVLAIVILVIILGAILIINKTDKEGSTLLWWMKKLKRNIIL</sequence>
<dbReference type="Gene3D" id="1.10.3720.10">
    <property type="entry name" value="MetI-like"/>
    <property type="match status" value="1"/>
</dbReference>
<feature type="transmembrane region" description="Helical" evidence="8">
    <location>
        <begin position="215"/>
        <end position="236"/>
    </location>
</feature>
<dbReference type="Pfam" id="PF00528">
    <property type="entry name" value="BPD_transp_1"/>
    <property type="match status" value="1"/>
</dbReference>
<keyword evidence="7 8" id="KW-0472">Membrane</keyword>
<dbReference type="Proteomes" id="UP000266506">
    <property type="component" value="Unassembled WGS sequence"/>
</dbReference>
<evidence type="ECO:0000256" key="5">
    <source>
        <dbReference type="ARBA" id="ARBA00022692"/>
    </source>
</evidence>
<reference evidence="10 11" key="1">
    <citation type="submission" date="2018-08" db="EMBL/GenBank/DDBJ databases">
        <title>Genomic Encyclopedia of Archaeal and Bacterial Type Strains, Phase II (KMG-II): from individual species to whole genera.</title>
        <authorList>
            <person name="Goeker M."/>
        </authorList>
    </citation>
    <scope>NUCLEOTIDE SEQUENCE [LARGE SCALE GENOMIC DNA]</scope>
    <source>
        <strain evidence="10 11">ATCC 27112</strain>
    </source>
</reference>
<dbReference type="InterPro" id="IPR035906">
    <property type="entry name" value="MetI-like_sf"/>
</dbReference>
<evidence type="ECO:0000256" key="7">
    <source>
        <dbReference type="ARBA" id="ARBA00023136"/>
    </source>
</evidence>
<feature type="transmembrane region" description="Helical" evidence="8">
    <location>
        <begin position="83"/>
        <end position="102"/>
    </location>
</feature>
<keyword evidence="4" id="KW-1003">Cell membrane</keyword>
<protein>
    <submittedName>
        <fullName evidence="10">Spermidine/putrescine transport system permease protein</fullName>
    </submittedName>
</protein>
<evidence type="ECO:0000259" key="9">
    <source>
        <dbReference type="PROSITE" id="PS50928"/>
    </source>
</evidence>
<evidence type="ECO:0000256" key="8">
    <source>
        <dbReference type="RuleBase" id="RU363032"/>
    </source>
</evidence>
<proteinExistence type="inferred from homology"/>
<evidence type="ECO:0000256" key="3">
    <source>
        <dbReference type="ARBA" id="ARBA00022448"/>
    </source>
</evidence>
<dbReference type="GO" id="GO:0055085">
    <property type="term" value="P:transmembrane transport"/>
    <property type="evidence" value="ECO:0007669"/>
    <property type="project" value="InterPro"/>
</dbReference>
<feature type="transmembrane region" description="Helical" evidence="8">
    <location>
        <begin position="26"/>
        <end position="47"/>
    </location>
</feature>
<dbReference type="PROSITE" id="PS50928">
    <property type="entry name" value="ABC_TM1"/>
    <property type="match status" value="1"/>
</dbReference>
<dbReference type="SUPFAM" id="SSF161098">
    <property type="entry name" value="MetI-like"/>
    <property type="match status" value="1"/>
</dbReference>
<comment type="caution">
    <text evidence="10">The sequence shown here is derived from an EMBL/GenBank/DDBJ whole genome shotgun (WGS) entry which is preliminary data.</text>
</comment>
<dbReference type="PANTHER" id="PTHR42929">
    <property type="entry name" value="INNER MEMBRANE ABC TRANSPORTER PERMEASE PROTEIN YDCU-RELATED-RELATED"/>
    <property type="match status" value="1"/>
</dbReference>
<dbReference type="CDD" id="cd06261">
    <property type="entry name" value="TM_PBP2"/>
    <property type="match status" value="1"/>
</dbReference>
<feature type="domain" description="ABC transmembrane type-1" evidence="9">
    <location>
        <begin position="76"/>
        <end position="278"/>
    </location>
</feature>
<dbReference type="FunCoup" id="A0A397S034">
    <property type="interactions" value="54"/>
</dbReference>
<feature type="transmembrane region" description="Helical" evidence="8">
    <location>
        <begin position="155"/>
        <end position="178"/>
    </location>
</feature>
<organism evidence="10 11">
    <name type="scientific">Anaeroplasma bactoclasticum</name>
    <dbReference type="NCBI Taxonomy" id="2088"/>
    <lineage>
        <taxon>Bacteria</taxon>
        <taxon>Bacillati</taxon>
        <taxon>Mycoplasmatota</taxon>
        <taxon>Mollicutes</taxon>
        <taxon>Anaeroplasmatales</taxon>
        <taxon>Anaeroplasmataceae</taxon>
        <taxon>Anaeroplasma</taxon>
    </lineage>
</organism>
<dbReference type="InterPro" id="IPR000515">
    <property type="entry name" value="MetI-like"/>
</dbReference>
<dbReference type="OrthoDB" id="9807047at2"/>
<dbReference type="AlphaFoldDB" id="A0A397S034"/>
<evidence type="ECO:0000313" key="11">
    <source>
        <dbReference type="Proteomes" id="UP000266506"/>
    </source>
</evidence>
<feature type="transmembrane region" description="Helical" evidence="8">
    <location>
        <begin position="114"/>
        <end position="135"/>
    </location>
</feature>
<comment type="similarity">
    <text evidence="2">Belongs to the binding-protein-dependent transport system permease family. CysTW subfamily.</text>
</comment>
<keyword evidence="5 8" id="KW-0812">Transmembrane</keyword>
<dbReference type="GO" id="GO:0005886">
    <property type="term" value="C:plasma membrane"/>
    <property type="evidence" value="ECO:0007669"/>
    <property type="project" value="UniProtKB-SubCell"/>
</dbReference>
<evidence type="ECO:0000256" key="1">
    <source>
        <dbReference type="ARBA" id="ARBA00004651"/>
    </source>
</evidence>
<accession>A0A397S034</accession>
<evidence type="ECO:0000256" key="4">
    <source>
        <dbReference type="ARBA" id="ARBA00022475"/>
    </source>
</evidence>
<keyword evidence="11" id="KW-1185">Reference proteome</keyword>
<comment type="subcellular location">
    <subcellularLocation>
        <location evidence="1 8">Cell membrane</location>
        <topology evidence="1 8">Multi-pass membrane protein</topology>
    </subcellularLocation>
</comment>
<evidence type="ECO:0000256" key="6">
    <source>
        <dbReference type="ARBA" id="ARBA00022989"/>
    </source>
</evidence>
<keyword evidence="6 8" id="KW-1133">Transmembrane helix</keyword>
<gene>
    <name evidence="10" type="ORF">EI71_00616</name>
</gene>